<dbReference type="AlphaFoldDB" id="A0A1R2C5Z7"/>
<accession>A0A1R2C5Z7</accession>
<protein>
    <submittedName>
        <fullName evidence="1">Uncharacterized protein</fullName>
    </submittedName>
</protein>
<name>A0A1R2C5Z7_9CILI</name>
<proteinExistence type="predicted"/>
<organism evidence="1 2">
    <name type="scientific">Stentor coeruleus</name>
    <dbReference type="NCBI Taxonomy" id="5963"/>
    <lineage>
        <taxon>Eukaryota</taxon>
        <taxon>Sar</taxon>
        <taxon>Alveolata</taxon>
        <taxon>Ciliophora</taxon>
        <taxon>Postciliodesmatophora</taxon>
        <taxon>Heterotrichea</taxon>
        <taxon>Heterotrichida</taxon>
        <taxon>Stentoridae</taxon>
        <taxon>Stentor</taxon>
    </lineage>
</organism>
<evidence type="ECO:0000313" key="1">
    <source>
        <dbReference type="EMBL" id="OMJ84436.1"/>
    </source>
</evidence>
<comment type="caution">
    <text evidence="1">The sequence shown here is derived from an EMBL/GenBank/DDBJ whole genome shotgun (WGS) entry which is preliminary data.</text>
</comment>
<gene>
    <name evidence="1" type="ORF">SteCoe_14447</name>
</gene>
<dbReference type="Proteomes" id="UP000187209">
    <property type="component" value="Unassembled WGS sequence"/>
</dbReference>
<sequence>MGNCCEIVDKELEEVLLLDDLDSSYNNGCHSRSASTSTAESYPQSSLADEAIHKFNKYRYPRIKLNTIIEDNLEDLISSPFLLKRV</sequence>
<reference evidence="1 2" key="1">
    <citation type="submission" date="2016-11" db="EMBL/GenBank/DDBJ databases">
        <title>The macronuclear genome of Stentor coeruleus: a giant cell with tiny introns.</title>
        <authorList>
            <person name="Slabodnick M."/>
            <person name="Ruby J.G."/>
            <person name="Reiff S.B."/>
            <person name="Swart E.C."/>
            <person name="Gosai S."/>
            <person name="Prabakaran S."/>
            <person name="Witkowska E."/>
            <person name="Larue G.E."/>
            <person name="Fisher S."/>
            <person name="Freeman R.M."/>
            <person name="Gunawardena J."/>
            <person name="Chu W."/>
            <person name="Stover N.A."/>
            <person name="Gregory B.D."/>
            <person name="Nowacki M."/>
            <person name="Derisi J."/>
            <person name="Roy S.W."/>
            <person name="Marshall W.F."/>
            <person name="Sood P."/>
        </authorList>
    </citation>
    <scope>NUCLEOTIDE SEQUENCE [LARGE SCALE GENOMIC DNA]</scope>
    <source>
        <strain evidence="1">WM001</strain>
    </source>
</reference>
<keyword evidence="2" id="KW-1185">Reference proteome</keyword>
<evidence type="ECO:0000313" key="2">
    <source>
        <dbReference type="Proteomes" id="UP000187209"/>
    </source>
</evidence>
<dbReference type="EMBL" id="MPUH01000269">
    <property type="protein sequence ID" value="OMJ84436.1"/>
    <property type="molecule type" value="Genomic_DNA"/>
</dbReference>